<keyword evidence="4" id="KW-1185">Reference proteome</keyword>
<evidence type="ECO:0000313" key="3">
    <source>
        <dbReference type="EMBL" id="TRM62589.1"/>
    </source>
</evidence>
<dbReference type="EMBL" id="VDMD01000012">
    <property type="protein sequence ID" value="TRM62589.1"/>
    <property type="molecule type" value="Genomic_DNA"/>
</dbReference>
<dbReference type="Pfam" id="PF00651">
    <property type="entry name" value="BTB"/>
    <property type="match status" value="1"/>
</dbReference>
<sequence>MSSVGRSRSLSLESFSTISSDSSFSSAVDVAPNTRHRLYFFNDTRSVIFQLDDGTQYKVHRYPLSKRSREFAAQYLSDADENAVKRLEGVSRRDFDRFMSLIYPTELGRCDIQTPEEWISILRLAKLWSFEALRVRALAELDNVHCSLVGSATDRIVLSREVDVPHWRLQAFEELCLMEEGPSFADVERLGLYAFFEVARIRENRLKTTTSGSAAFDLREAVLNAGLAPPTSDPEHTRPPSCELPTAQHPAKQPPSTNKTYIDSSTARDGKYPCETWMNGGAREIRIS</sequence>
<dbReference type="CDD" id="cd18186">
    <property type="entry name" value="BTB_POZ_ZBTB_KLHL-like"/>
    <property type="match status" value="1"/>
</dbReference>
<evidence type="ECO:0000256" key="1">
    <source>
        <dbReference type="SAM" id="MobiDB-lite"/>
    </source>
</evidence>
<dbReference type="STRING" id="97359.A0A550CCT2"/>
<comment type="caution">
    <text evidence="3">The sequence shown here is derived from an EMBL/GenBank/DDBJ whole genome shotgun (WGS) entry which is preliminary data.</text>
</comment>
<reference evidence="3 4" key="1">
    <citation type="journal article" date="2019" name="New Phytol.">
        <title>Comparative genomics reveals unique wood-decay strategies and fruiting body development in the Schizophyllaceae.</title>
        <authorList>
            <person name="Almasi E."/>
            <person name="Sahu N."/>
            <person name="Krizsan K."/>
            <person name="Balint B."/>
            <person name="Kovacs G.M."/>
            <person name="Kiss B."/>
            <person name="Cseklye J."/>
            <person name="Drula E."/>
            <person name="Henrissat B."/>
            <person name="Nagy I."/>
            <person name="Chovatia M."/>
            <person name="Adam C."/>
            <person name="LaButti K."/>
            <person name="Lipzen A."/>
            <person name="Riley R."/>
            <person name="Grigoriev I.V."/>
            <person name="Nagy L.G."/>
        </authorList>
    </citation>
    <scope>NUCLEOTIDE SEQUENCE [LARGE SCALE GENOMIC DNA]</scope>
    <source>
        <strain evidence="3 4">NL-1724</strain>
    </source>
</reference>
<protein>
    <recommendedName>
        <fullName evidence="2">BTB domain-containing protein</fullName>
    </recommendedName>
</protein>
<gene>
    <name evidence="3" type="ORF">BD626DRAFT_569738</name>
</gene>
<feature type="compositionally biased region" description="Polar residues" evidence="1">
    <location>
        <begin position="254"/>
        <end position="265"/>
    </location>
</feature>
<dbReference type="Gene3D" id="3.30.710.10">
    <property type="entry name" value="Potassium Channel Kv1.1, Chain A"/>
    <property type="match status" value="1"/>
</dbReference>
<evidence type="ECO:0000313" key="4">
    <source>
        <dbReference type="Proteomes" id="UP000320762"/>
    </source>
</evidence>
<organism evidence="3 4">
    <name type="scientific">Schizophyllum amplum</name>
    <dbReference type="NCBI Taxonomy" id="97359"/>
    <lineage>
        <taxon>Eukaryota</taxon>
        <taxon>Fungi</taxon>
        <taxon>Dikarya</taxon>
        <taxon>Basidiomycota</taxon>
        <taxon>Agaricomycotina</taxon>
        <taxon>Agaricomycetes</taxon>
        <taxon>Agaricomycetidae</taxon>
        <taxon>Agaricales</taxon>
        <taxon>Schizophyllaceae</taxon>
        <taxon>Schizophyllum</taxon>
    </lineage>
</organism>
<feature type="region of interest" description="Disordered" evidence="1">
    <location>
        <begin position="226"/>
        <end position="275"/>
    </location>
</feature>
<dbReference type="Proteomes" id="UP000320762">
    <property type="component" value="Unassembled WGS sequence"/>
</dbReference>
<dbReference type="InterPro" id="IPR011333">
    <property type="entry name" value="SKP1/BTB/POZ_sf"/>
</dbReference>
<dbReference type="OrthoDB" id="2367075at2759"/>
<dbReference type="PROSITE" id="PS50097">
    <property type="entry name" value="BTB"/>
    <property type="match status" value="1"/>
</dbReference>
<name>A0A550CCT2_9AGAR</name>
<accession>A0A550CCT2</accession>
<dbReference type="InterPro" id="IPR000210">
    <property type="entry name" value="BTB/POZ_dom"/>
</dbReference>
<proteinExistence type="predicted"/>
<evidence type="ECO:0000259" key="2">
    <source>
        <dbReference type="PROSITE" id="PS50097"/>
    </source>
</evidence>
<feature type="domain" description="BTB" evidence="2">
    <location>
        <begin position="45"/>
        <end position="111"/>
    </location>
</feature>
<dbReference type="SUPFAM" id="SSF54695">
    <property type="entry name" value="POZ domain"/>
    <property type="match status" value="1"/>
</dbReference>
<dbReference type="AlphaFoldDB" id="A0A550CCT2"/>